<dbReference type="Proteomes" id="UP000198677">
    <property type="component" value="Unassembled WGS sequence"/>
</dbReference>
<accession>A0A1H7HQ21</accession>
<gene>
    <name evidence="1" type="ORF">SAMN05444583_102191</name>
</gene>
<dbReference type="AlphaFoldDB" id="A0A1H7HQ21"/>
<protein>
    <submittedName>
        <fullName evidence="1">Uncharacterized protein</fullName>
    </submittedName>
</protein>
<sequence>MGSVSDLGDVFKALVPVLGDLLGNLAGGSLSPVEPK</sequence>
<proteinExistence type="predicted"/>
<evidence type="ECO:0000313" key="2">
    <source>
        <dbReference type="Proteomes" id="UP000198677"/>
    </source>
</evidence>
<name>A0A1H7HQ21_9NOCA</name>
<dbReference type="EMBL" id="FOAW01000002">
    <property type="protein sequence ID" value="SEK52379.1"/>
    <property type="molecule type" value="Genomic_DNA"/>
</dbReference>
<reference evidence="2" key="1">
    <citation type="submission" date="2016-10" db="EMBL/GenBank/DDBJ databases">
        <authorList>
            <person name="Varghese N."/>
            <person name="Submissions S."/>
        </authorList>
    </citation>
    <scope>NUCLEOTIDE SEQUENCE [LARGE SCALE GENOMIC DNA]</scope>
    <source>
        <strain evidence="2">DSM 44675</strain>
    </source>
</reference>
<evidence type="ECO:0000313" key="1">
    <source>
        <dbReference type="EMBL" id="SEK52379.1"/>
    </source>
</evidence>
<organism evidence="1 2">
    <name type="scientific">Rhodococcus maanshanensis</name>
    <dbReference type="NCBI Taxonomy" id="183556"/>
    <lineage>
        <taxon>Bacteria</taxon>
        <taxon>Bacillati</taxon>
        <taxon>Actinomycetota</taxon>
        <taxon>Actinomycetes</taxon>
        <taxon>Mycobacteriales</taxon>
        <taxon>Nocardiaceae</taxon>
        <taxon>Rhodococcus</taxon>
    </lineage>
</organism>
<keyword evidence="2" id="KW-1185">Reference proteome</keyword>